<dbReference type="Pfam" id="PF10712">
    <property type="entry name" value="NAD-GH"/>
    <property type="match status" value="1"/>
</dbReference>
<evidence type="ECO:0000313" key="1">
    <source>
        <dbReference type="EMBL" id="QHD64707.1"/>
    </source>
</evidence>
<sequence length="89" mass="9454">MVNHSVVKIFTTKMCVSGSGLNLKDTLLNGKKGYIEGTSTKIKNQYILLPYTGSLLVQTISNGCSSGLINNTQDIDTGNDTSILGSLTL</sequence>
<dbReference type="EMBL" id="MN861111">
    <property type="protein sequence ID" value="QHD64707.1"/>
    <property type="molecule type" value="mRNA"/>
</dbReference>
<accession>A0A6B9Q434</accession>
<organism evidence="1">
    <name type="scientific">Oliveria decumbens</name>
    <dbReference type="NCBI Taxonomy" id="2571315"/>
    <lineage>
        <taxon>Eukaryota</taxon>
        <taxon>Viridiplantae</taxon>
        <taxon>Streptophyta</taxon>
        <taxon>Embryophyta</taxon>
        <taxon>Tracheophyta</taxon>
        <taxon>Spermatophyta</taxon>
        <taxon>Magnoliopsida</taxon>
        <taxon>eudicotyledons</taxon>
        <taxon>Gunneridae</taxon>
        <taxon>Pentapetalae</taxon>
        <taxon>asterids</taxon>
        <taxon>campanulids</taxon>
        <taxon>Apiales</taxon>
        <taxon>Apiaceae</taxon>
        <taxon>Apioideae</taxon>
        <taxon>apioid superclade</taxon>
        <taxon>Careae</taxon>
        <taxon>Oliveria</taxon>
    </lineage>
</organism>
<dbReference type="InterPro" id="IPR019651">
    <property type="entry name" value="Glutamate_DH_NAD-spec"/>
</dbReference>
<dbReference type="AlphaFoldDB" id="A0A6B9Q434"/>
<protein>
    <submittedName>
        <fullName evidence="1">Heat shock cognate 70 kDa protein 2</fullName>
    </submittedName>
</protein>
<name>A0A6B9Q434_9APIA</name>
<proteinExistence type="evidence at transcript level"/>
<keyword evidence="1" id="KW-0346">Stress response</keyword>
<reference evidence="1" key="1">
    <citation type="submission" date="2019-12" db="EMBL/GenBank/DDBJ databases">
        <authorList>
            <person name="Khodavirdipour A."/>
        </authorList>
    </citation>
    <scope>NUCLEOTIDE SEQUENCE</scope>
</reference>